<protein>
    <submittedName>
        <fullName evidence="1">Uncharacterized protein</fullName>
    </submittedName>
</protein>
<dbReference type="RefSeq" id="WP_264328222.1">
    <property type="nucleotide sequence ID" value="NZ_JADEXQ010000195.1"/>
</dbReference>
<reference evidence="1" key="1">
    <citation type="submission" date="2020-10" db="EMBL/GenBank/DDBJ databases">
        <authorList>
            <person name="Castelo-Branco R."/>
            <person name="Eusebio N."/>
            <person name="Adriana R."/>
            <person name="Vieira A."/>
            <person name="Brugerolle De Fraissinette N."/>
            <person name="Rezende De Castro R."/>
            <person name="Schneider M.P."/>
            <person name="Vasconcelos V."/>
            <person name="Leao P.N."/>
        </authorList>
    </citation>
    <scope>NUCLEOTIDE SEQUENCE</scope>
    <source>
        <strain evidence="1">LEGE 11480</strain>
    </source>
</reference>
<dbReference type="AlphaFoldDB" id="A0A928VWF8"/>
<evidence type="ECO:0000313" key="1">
    <source>
        <dbReference type="EMBL" id="MBE9033419.1"/>
    </source>
</evidence>
<proteinExistence type="predicted"/>
<organism evidence="1 2">
    <name type="scientific">Romeriopsis navalis LEGE 11480</name>
    <dbReference type="NCBI Taxonomy" id="2777977"/>
    <lineage>
        <taxon>Bacteria</taxon>
        <taxon>Bacillati</taxon>
        <taxon>Cyanobacteriota</taxon>
        <taxon>Cyanophyceae</taxon>
        <taxon>Leptolyngbyales</taxon>
        <taxon>Leptolyngbyaceae</taxon>
        <taxon>Romeriopsis</taxon>
        <taxon>Romeriopsis navalis</taxon>
    </lineage>
</organism>
<gene>
    <name evidence="1" type="ORF">IQ266_27185</name>
</gene>
<comment type="caution">
    <text evidence="1">The sequence shown here is derived from an EMBL/GenBank/DDBJ whole genome shotgun (WGS) entry which is preliminary data.</text>
</comment>
<name>A0A928VWF8_9CYAN</name>
<dbReference type="EMBL" id="JADEXQ010000195">
    <property type="protein sequence ID" value="MBE9033419.1"/>
    <property type="molecule type" value="Genomic_DNA"/>
</dbReference>
<accession>A0A928VWF8</accession>
<dbReference type="Proteomes" id="UP000625316">
    <property type="component" value="Unassembled WGS sequence"/>
</dbReference>
<keyword evidence="2" id="KW-1185">Reference proteome</keyword>
<sequence length="79" mass="8919">MVHLIEQDAPLRGRSQLVLMYGPFQAEMPTGAGEGVATWLKSCLSEHGIPSLVRFDDRRAAQVFRRDQFQPWFAGLMEA</sequence>
<evidence type="ECO:0000313" key="2">
    <source>
        <dbReference type="Proteomes" id="UP000625316"/>
    </source>
</evidence>